<dbReference type="PANTHER" id="PTHR37945:SF1">
    <property type="entry name" value="EXTRACELLULAR TUNGSTATE BINDING PROTEIN"/>
    <property type="match status" value="1"/>
</dbReference>
<proteinExistence type="predicted"/>
<keyword evidence="1" id="KW-0732">Signal</keyword>
<evidence type="ECO:0000313" key="4">
    <source>
        <dbReference type="Proteomes" id="UP000528734"/>
    </source>
</evidence>
<keyword evidence="4" id="KW-1185">Reference proteome</keyword>
<reference evidence="3 4" key="1">
    <citation type="submission" date="2020-03" db="EMBL/GenBank/DDBJ databases">
        <title>Bradyrhizobium diversity isolated from nodules of Muelleranthus trifoliolatus.</title>
        <authorList>
            <person name="Klepa M."/>
            <person name="Helene L."/>
            <person name="Hungria M."/>
        </authorList>
    </citation>
    <scope>NUCLEOTIDE SEQUENCE [LARGE SCALE GENOMIC DNA]</scope>
    <source>
        <strain evidence="3 4">WSM 1744</strain>
    </source>
</reference>
<comment type="caution">
    <text evidence="3">The sequence shown here is derived from an EMBL/GenBank/DDBJ whole genome shotgun (WGS) entry which is preliminary data.</text>
</comment>
<name>A0A7Y4M3T7_9BRAD</name>
<feature type="chain" id="PRO_5031569297" evidence="1">
    <location>
        <begin position="25"/>
        <end position="277"/>
    </location>
</feature>
<feature type="signal peptide" evidence="1">
    <location>
        <begin position="1"/>
        <end position="24"/>
    </location>
</feature>
<dbReference type="InterPro" id="IPR052738">
    <property type="entry name" value="ABC-Tungstate_binding"/>
</dbReference>
<evidence type="ECO:0000259" key="2">
    <source>
        <dbReference type="Pfam" id="PF12849"/>
    </source>
</evidence>
<dbReference type="SUPFAM" id="SSF53850">
    <property type="entry name" value="Periplasmic binding protein-like II"/>
    <property type="match status" value="1"/>
</dbReference>
<dbReference type="Pfam" id="PF12849">
    <property type="entry name" value="PBP_like_2"/>
    <property type="match status" value="1"/>
</dbReference>
<dbReference type="Proteomes" id="UP000528734">
    <property type="component" value="Unassembled WGS sequence"/>
</dbReference>
<gene>
    <name evidence="3" type="ORF">HCN50_21680</name>
</gene>
<evidence type="ECO:0000313" key="3">
    <source>
        <dbReference type="EMBL" id="NOJ48826.1"/>
    </source>
</evidence>
<dbReference type="Gene3D" id="3.40.190.10">
    <property type="entry name" value="Periplasmic binding protein-like II"/>
    <property type="match status" value="2"/>
</dbReference>
<evidence type="ECO:0000256" key="1">
    <source>
        <dbReference type="SAM" id="SignalP"/>
    </source>
</evidence>
<organism evidence="3 4">
    <name type="scientific">Bradyrhizobium archetypum</name>
    <dbReference type="NCBI Taxonomy" id="2721160"/>
    <lineage>
        <taxon>Bacteria</taxon>
        <taxon>Pseudomonadati</taxon>
        <taxon>Pseudomonadota</taxon>
        <taxon>Alphaproteobacteria</taxon>
        <taxon>Hyphomicrobiales</taxon>
        <taxon>Nitrobacteraceae</taxon>
        <taxon>Bradyrhizobium</taxon>
    </lineage>
</organism>
<sequence length="277" mass="29640">MNMLTRRLLIAVTASFAFGGHAPAQDKSIVVASTTSTQDSGLFGHILPMFKAKTGIDVKVVAQGTGQALDTARRGDADVVFVHARPAEEKLVAEGFGVKRYPVMYNDFILVGPKADPAGIKGAKDIVAALRAVKTKGADFISRSDKSGTHQAELNLWKVAGIDIGKDKGPWYKEIGQGMGAALNTASASNAYVLADRGTWLSFKNRGELVISVEGDKRLFNQYGVMLVNPEKHPSVKKDLGQQFIDWLVSAEGQKAIAGYKINGEQLFYPNAGDSGA</sequence>
<dbReference type="PANTHER" id="PTHR37945">
    <property type="entry name" value="EXTRACELLULAR TUNGSTATE BINDING PROTEIN"/>
    <property type="match status" value="1"/>
</dbReference>
<dbReference type="InterPro" id="IPR024370">
    <property type="entry name" value="PBP_domain"/>
</dbReference>
<feature type="domain" description="PBP" evidence="2">
    <location>
        <begin position="24"/>
        <end position="252"/>
    </location>
</feature>
<protein>
    <submittedName>
        <fullName evidence="3">Extracellular solute-binding protein</fullName>
    </submittedName>
</protein>
<accession>A0A7Y4M3T7</accession>
<dbReference type="AlphaFoldDB" id="A0A7Y4M3T7"/>
<dbReference type="EMBL" id="JAAVLW010000006">
    <property type="protein sequence ID" value="NOJ48826.1"/>
    <property type="molecule type" value="Genomic_DNA"/>
</dbReference>